<keyword evidence="2" id="KW-1185">Reference proteome</keyword>
<gene>
    <name evidence="1" type="ORF">Thiowin_00160</name>
</gene>
<name>A0ABZ0S1P1_9GAMM</name>
<evidence type="ECO:0000313" key="1">
    <source>
        <dbReference type="EMBL" id="WPL15275.1"/>
    </source>
</evidence>
<protein>
    <submittedName>
        <fullName evidence="1">Uncharacterized protein</fullName>
    </submittedName>
</protein>
<accession>A0ABZ0S1P1</accession>
<sequence length="82" mass="9066">MKHPSAVIAGILASVGLTNCDVDRITQEVHSLPTDKYDITLLSPTHITDPERRCSFQQTLGGDAAKITQHARQWLIDYGYSV</sequence>
<dbReference type="RefSeq" id="WP_328985858.1">
    <property type="nucleotide sequence ID" value="NZ_CP121472.1"/>
</dbReference>
<evidence type="ECO:0000313" key="2">
    <source>
        <dbReference type="Proteomes" id="UP001432180"/>
    </source>
</evidence>
<proteinExistence type="predicted"/>
<reference evidence="1 2" key="1">
    <citation type="journal article" date="2023" name="Microorganisms">
        <title>Thiorhodovibrio frisius and Trv. litoralis spp. nov., Two Novel Members from a Clade of Fastidious Purple Sulfur Bacteria That Exhibit Unique Red-Shifted Light-Harvesting Capabilities.</title>
        <authorList>
            <person name="Methner A."/>
            <person name="Kuzyk S.B."/>
            <person name="Petersen J."/>
            <person name="Bauer S."/>
            <person name="Brinkmann H."/>
            <person name="Sichau K."/>
            <person name="Wanner G."/>
            <person name="Wolf J."/>
            <person name="Neumann-Schaal M."/>
            <person name="Henke P."/>
            <person name="Tank M."/>
            <person name="Sproer C."/>
            <person name="Bunk B."/>
            <person name="Overmann J."/>
        </authorList>
    </citation>
    <scope>NUCLEOTIDE SEQUENCE [LARGE SCALE GENOMIC DNA]</scope>
    <source>
        <strain evidence="1 2">DSM 6702</strain>
    </source>
</reference>
<dbReference type="Proteomes" id="UP001432180">
    <property type="component" value="Chromosome"/>
</dbReference>
<organism evidence="1 2">
    <name type="scientific">Thiorhodovibrio winogradskyi</name>
    <dbReference type="NCBI Taxonomy" id="77007"/>
    <lineage>
        <taxon>Bacteria</taxon>
        <taxon>Pseudomonadati</taxon>
        <taxon>Pseudomonadota</taxon>
        <taxon>Gammaproteobacteria</taxon>
        <taxon>Chromatiales</taxon>
        <taxon>Chromatiaceae</taxon>
        <taxon>Thiorhodovibrio</taxon>
    </lineage>
</organism>
<dbReference type="EMBL" id="CP121472">
    <property type="protein sequence ID" value="WPL15275.1"/>
    <property type="molecule type" value="Genomic_DNA"/>
</dbReference>